<accession>A0A8T2IHT7</accession>
<dbReference type="Gene3D" id="3.90.226.10">
    <property type="entry name" value="2-enoyl-CoA Hydratase, Chain A, domain 1"/>
    <property type="match status" value="1"/>
</dbReference>
<keyword evidence="3" id="KW-1185">Reference proteome</keyword>
<dbReference type="EMBL" id="JAACNH010003450">
    <property type="protein sequence ID" value="KAG8429726.1"/>
    <property type="molecule type" value="Genomic_DNA"/>
</dbReference>
<dbReference type="Proteomes" id="UP000812440">
    <property type="component" value="Unassembled WGS sequence"/>
</dbReference>
<sequence>FKDTMENVVGHRVTEQALQRGQMFSASEALKVGLVDQLMSEEKVQSTRSDSNGTMVNSPRSRSTVTKSMMRKQTIEDW</sequence>
<gene>
    <name evidence="2" type="ORF">GDO86_019379</name>
</gene>
<feature type="non-terminal residue" evidence="2">
    <location>
        <position position="78"/>
    </location>
</feature>
<feature type="compositionally biased region" description="Polar residues" evidence="1">
    <location>
        <begin position="46"/>
        <end position="67"/>
    </location>
</feature>
<feature type="region of interest" description="Disordered" evidence="1">
    <location>
        <begin position="44"/>
        <end position="78"/>
    </location>
</feature>
<dbReference type="InterPro" id="IPR001753">
    <property type="entry name" value="Enoyl-CoA_hydra/iso"/>
</dbReference>
<dbReference type="OrthoDB" id="1696280at2759"/>
<reference evidence="2" key="1">
    <citation type="thesis" date="2020" institute="ProQuest LLC" country="789 East Eisenhower Parkway, Ann Arbor, MI, USA">
        <title>Comparative Genomics and Chromosome Evolution.</title>
        <authorList>
            <person name="Mudd A.B."/>
        </authorList>
    </citation>
    <scope>NUCLEOTIDE SEQUENCE</scope>
    <source>
        <strain evidence="2">Female2</strain>
        <tissue evidence="2">Blood</tissue>
    </source>
</reference>
<proteinExistence type="predicted"/>
<protein>
    <submittedName>
        <fullName evidence="2">Uncharacterized protein</fullName>
    </submittedName>
</protein>
<dbReference type="AlphaFoldDB" id="A0A8T2IHT7"/>
<dbReference type="Pfam" id="PF00378">
    <property type="entry name" value="ECH_1"/>
    <property type="match status" value="1"/>
</dbReference>
<name>A0A8T2IHT7_9PIPI</name>
<evidence type="ECO:0000313" key="3">
    <source>
        <dbReference type="Proteomes" id="UP000812440"/>
    </source>
</evidence>
<dbReference type="InterPro" id="IPR029045">
    <property type="entry name" value="ClpP/crotonase-like_dom_sf"/>
</dbReference>
<comment type="caution">
    <text evidence="2">The sequence shown here is derived from an EMBL/GenBank/DDBJ whole genome shotgun (WGS) entry which is preliminary data.</text>
</comment>
<evidence type="ECO:0000313" key="2">
    <source>
        <dbReference type="EMBL" id="KAG8429726.1"/>
    </source>
</evidence>
<organism evidence="2 3">
    <name type="scientific">Hymenochirus boettgeri</name>
    <name type="common">Congo dwarf clawed frog</name>
    <dbReference type="NCBI Taxonomy" id="247094"/>
    <lineage>
        <taxon>Eukaryota</taxon>
        <taxon>Metazoa</taxon>
        <taxon>Chordata</taxon>
        <taxon>Craniata</taxon>
        <taxon>Vertebrata</taxon>
        <taxon>Euteleostomi</taxon>
        <taxon>Amphibia</taxon>
        <taxon>Batrachia</taxon>
        <taxon>Anura</taxon>
        <taxon>Pipoidea</taxon>
        <taxon>Pipidae</taxon>
        <taxon>Pipinae</taxon>
        <taxon>Hymenochirus</taxon>
    </lineage>
</organism>
<evidence type="ECO:0000256" key="1">
    <source>
        <dbReference type="SAM" id="MobiDB-lite"/>
    </source>
</evidence>
<dbReference type="SUPFAM" id="SSF52096">
    <property type="entry name" value="ClpP/crotonase"/>
    <property type="match status" value="1"/>
</dbReference>